<reference evidence="1" key="2">
    <citation type="journal article" date="2015" name="Data Brief">
        <title>Shoot transcriptome of the giant reed, Arundo donax.</title>
        <authorList>
            <person name="Barrero R.A."/>
            <person name="Guerrero F.D."/>
            <person name="Moolhuijzen P."/>
            <person name="Goolsby J.A."/>
            <person name="Tidwell J."/>
            <person name="Bellgard S.E."/>
            <person name="Bellgard M.I."/>
        </authorList>
    </citation>
    <scope>NUCLEOTIDE SEQUENCE</scope>
    <source>
        <tissue evidence="1">Shoot tissue taken approximately 20 cm above the soil surface</tissue>
    </source>
</reference>
<dbReference type="EMBL" id="GBRH01228031">
    <property type="protein sequence ID" value="JAD69864.1"/>
    <property type="molecule type" value="Transcribed_RNA"/>
</dbReference>
<sequence length="36" mass="4032">MSTRCQSKIKLRVPPKLSTPSVLLLSPKLSNANFEF</sequence>
<dbReference type="AlphaFoldDB" id="A0A0A9C0M6"/>
<proteinExistence type="predicted"/>
<evidence type="ECO:0000313" key="1">
    <source>
        <dbReference type="EMBL" id="JAD69864.1"/>
    </source>
</evidence>
<name>A0A0A9C0M6_ARUDO</name>
<organism evidence="1">
    <name type="scientific">Arundo donax</name>
    <name type="common">Giant reed</name>
    <name type="synonym">Donax arundinaceus</name>
    <dbReference type="NCBI Taxonomy" id="35708"/>
    <lineage>
        <taxon>Eukaryota</taxon>
        <taxon>Viridiplantae</taxon>
        <taxon>Streptophyta</taxon>
        <taxon>Embryophyta</taxon>
        <taxon>Tracheophyta</taxon>
        <taxon>Spermatophyta</taxon>
        <taxon>Magnoliopsida</taxon>
        <taxon>Liliopsida</taxon>
        <taxon>Poales</taxon>
        <taxon>Poaceae</taxon>
        <taxon>PACMAD clade</taxon>
        <taxon>Arundinoideae</taxon>
        <taxon>Arundineae</taxon>
        <taxon>Arundo</taxon>
    </lineage>
</organism>
<reference evidence="1" key="1">
    <citation type="submission" date="2014-09" db="EMBL/GenBank/DDBJ databases">
        <authorList>
            <person name="Magalhaes I.L.F."/>
            <person name="Oliveira U."/>
            <person name="Santos F.R."/>
            <person name="Vidigal T.H.D.A."/>
            <person name="Brescovit A.D."/>
            <person name="Santos A.J."/>
        </authorList>
    </citation>
    <scope>NUCLEOTIDE SEQUENCE</scope>
    <source>
        <tissue evidence="1">Shoot tissue taken approximately 20 cm above the soil surface</tissue>
    </source>
</reference>
<accession>A0A0A9C0M6</accession>
<protein>
    <submittedName>
        <fullName evidence="1">Uncharacterized protein</fullName>
    </submittedName>
</protein>